<sequence>MFISTLNLLLELRKNSLELDIIQQHLQQHSSMNEIEINTLINLTQQIKESVTDDKQRVEILNETNSILQTILQEKRDANSNTNNFLNYIQQSNQNNIGIAILNNNGQFILTDQLTRSILELNIQKLEEANFFSLISQVSLNRLQEQFKDCCLLQNGNVKETFQFTIYSKRNKQKSIQYLKQIAKEKEKRKLKKSIGKNTESVEQELILMAKYLKSLQITIQKTDLQLHDDFIGSFKDSNDILLHNLSSLISDKINQVAVCEIFELDQHLNFNVEDLLSDPYIKKNEVKWIKLVKKLCNQYQSYEDYII</sequence>
<dbReference type="EMBL" id="KJ748554">
    <property type="protein sequence ID" value="AHY82553.1"/>
    <property type="molecule type" value="Genomic_DNA"/>
</dbReference>
<dbReference type="EMBL" id="KJ748555">
    <property type="protein sequence ID" value="AHY82554.1"/>
    <property type="molecule type" value="Genomic_DNA"/>
</dbReference>
<name>A0A023ZT18_9CILI</name>
<evidence type="ECO:0000313" key="1">
    <source>
        <dbReference type="EMBL" id="AHY82553.1"/>
    </source>
</evidence>
<accession>A0A023ZT18</accession>
<organism evidence="1">
    <name type="scientific">Paramecium septaurelia</name>
    <dbReference type="NCBI Taxonomy" id="43139"/>
    <lineage>
        <taxon>Eukaryota</taxon>
        <taxon>Sar</taxon>
        <taxon>Alveolata</taxon>
        <taxon>Ciliophora</taxon>
        <taxon>Intramacronucleata</taxon>
        <taxon>Oligohymenophorea</taxon>
        <taxon>Peniculida</taxon>
        <taxon>Parameciidae</taxon>
        <taxon>Paramecium</taxon>
    </lineage>
</organism>
<protein>
    <submittedName>
        <fullName evidence="1">MtB protein</fullName>
    </submittedName>
</protein>
<reference evidence="1" key="1">
    <citation type="journal article" date="2014" name="Nature">
        <title>Genome-defence small RNAs exapted for epigenetic mating-type inheritance.</title>
        <authorList>
            <person name="Singh D.P."/>
            <person name="Saudemont B."/>
            <person name="Guglielmi G."/>
            <person name="Arnaiz O."/>
            <person name="Gout J.F."/>
            <person name="Prajer M."/>
            <person name="Potekhin A."/>
            <person name="Przybos E."/>
            <person name="Aubusson-Fleury A."/>
            <person name="Bhullar S."/>
            <person name="Bouhouche K."/>
            <person name="Lhuillier-Akakpo M."/>
            <person name="Tanty V."/>
            <person name="Blugeon C."/>
            <person name="Alberti A."/>
            <person name="Labadie K."/>
            <person name="Aury J.M."/>
            <person name="Sperling L."/>
            <person name="Duharcourt S."/>
            <person name="Meyer E."/>
        </authorList>
    </citation>
    <scope>NUCLEOTIDE SEQUENCE</scope>
    <source>
        <strain evidence="1">227</strain>
    </source>
</reference>
<dbReference type="AlphaFoldDB" id="A0A023ZT18"/>
<gene>
    <name evidence="1" type="primary">mtB</name>
</gene>
<proteinExistence type="predicted"/>